<keyword evidence="2" id="KW-0812">Transmembrane</keyword>
<protein>
    <submittedName>
        <fullName evidence="4">Histidine kinase</fullName>
    </submittedName>
</protein>
<dbReference type="EMBL" id="JAHESD010000120">
    <property type="protein sequence ID" value="MBT1706475.1"/>
    <property type="molecule type" value="Genomic_DNA"/>
</dbReference>
<feature type="domain" description="Signal transduction histidine kinase internal region" evidence="3">
    <location>
        <begin position="498"/>
        <end position="576"/>
    </location>
</feature>
<dbReference type="Gene3D" id="3.30.565.10">
    <property type="entry name" value="Histidine kinase-like ATPase, C-terminal domain"/>
    <property type="match status" value="1"/>
</dbReference>
<feature type="non-terminal residue" evidence="4">
    <location>
        <position position="1"/>
    </location>
</feature>
<evidence type="ECO:0000259" key="3">
    <source>
        <dbReference type="Pfam" id="PF06580"/>
    </source>
</evidence>
<keyword evidence="4" id="KW-0808">Transferase</keyword>
<accession>A0ABS5W033</accession>
<evidence type="ECO:0000313" key="5">
    <source>
        <dbReference type="Proteomes" id="UP000772618"/>
    </source>
</evidence>
<proteinExistence type="predicted"/>
<dbReference type="PANTHER" id="PTHR34220">
    <property type="entry name" value="SENSOR HISTIDINE KINASE YPDA"/>
    <property type="match status" value="1"/>
</dbReference>
<organism evidence="4 5">
    <name type="scientific">Chryseosolibacter indicus</name>
    <dbReference type="NCBI Taxonomy" id="2782351"/>
    <lineage>
        <taxon>Bacteria</taxon>
        <taxon>Pseudomonadati</taxon>
        <taxon>Bacteroidota</taxon>
        <taxon>Cytophagia</taxon>
        <taxon>Cytophagales</taxon>
        <taxon>Chryseotaleaceae</taxon>
        <taxon>Chryseosolibacter</taxon>
    </lineage>
</organism>
<evidence type="ECO:0000313" key="4">
    <source>
        <dbReference type="EMBL" id="MBT1706475.1"/>
    </source>
</evidence>
<dbReference type="RefSeq" id="WP_254157840.1">
    <property type="nucleotide sequence ID" value="NZ_JAHESD010000120.1"/>
</dbReference>
<dbReference type="InterPro" id="IPR050640">
    <property type="entry name" value="Bact_2-comp_sensor_kinase"/>
</dbReference>
<keyword evidence="5" id="KW-1185">Reference proteome</keyword>
<name>A0ABS5W033_9BACT</name>
<keyword evidence="1" id="KW-0175">Coiled coil</keyword>
<keyword evidence="2" id="KW-0472">Membrane</keyword>
<gene>
    <name evidence="4" type="ORF">KK060_24590</name>
</gene>
<dbReference type="InterPro" id="IPR015943">
    <property type="entry name" value="WD40/YVTN_repeat-like_dom_sf"/>
</dbReference>
<feature type="coiled-coil region" evidence="1">
    <location>
        <begin position="538"/>
        <end position="565"/>
    </location>
</feature>
<dbReference type="SUPFAM" id="SSF55874">
    <property type="entry name" value="ATPase domain of HSP90 chaperone/DNA topoisomerase II/histidine kinase"/>
    <property type="match status" value="1"/>
</dbReference>
<dbReference type="PANTHER" id="PTHR34220:SF7">
    <property type="entry name" value="SENSOR HISTIDINE KINASE YPDA"/>
    <property type="match status" value="1"/>
</dbReference>
<dbReference type="InterPro" id="IPR036890">
    <property type="entry name" value="HATPase_C_sf"/>
</dbReference>
<dbReference type="Pfam" id="PF06580">
    <property type="entry name" value="His_kinase"/>
    <property type="match status" value="1"/>
</dbReference>
<dbReference type="InterPro" id="IPR010559">
    <property type="entry name" value="Sig_transdc_His_kin_internal"/>
</dbReference>
<dbReference type="SUPFAM" id="SSF63829">
    <property type="entry name" value="Calcium-dependent phosphotriesterase"/>
    <property type="match status" value="1"/>
</dbReference>
<dbReference type="Proteomes" id="UP000772618">
    <property type="component" value="Unassembled WGS sequence"/>
</dbReference>
<keyword evidence="4" id="KW-0418">Kinase</keyword>
<dbReference type="Gene3D" id="2.60.40.10">
    <property type="entry name" value="Immunoglobulins"/>
    <property type="match status" value="1"/>
</dbReference>
<evidence type="ECO:0000256" key="2">
    <source>
        <dbReference type="SAM" id="Phobius"/>
    </source>
</evidence>
<feature type="transmembrane region" description="Helical" evidence="2">
    <location>
        <begin position="455"/>
        <end position="477"/>
    </location>
</feature>
<dbReference type="GO" id="GO:0016301">
    <property type="term" value="F:kinase activity"/>
    <property type="evidence" value="ECO:0007669"/>
    <property type="project" value="UniProtKB-KW"/>
</dbReference>
<keyword evidence="2" id="KW-1133">Transmembrane helix</keyword>
<dbReference type="Gene3D" id="2.130.10.10">
    <property type="entry name" value="YVTN repeat-like/Quinoprotein amine dehydrogenase"/>
    <property type="match status" value="1"/>
</dbReference>
<evidence type="ECO:0000256" key="1">
    <source>
        <dbReference type="SAM" id="Coils"/>
    </source>
</evidence>
<reference evidence="4 5" key="1">
    <citation type="submission" date="2021-05" db="EMBL/GenBank/DDBJ databases">
        <title>A Polyphasic approach of four new species of the genus Ohtaekwangia: Ohtaekwangia histidinii sp. nov., Ohtaekwangia cretensis sp. nov., Ohtaekwangia indiensis sp. nov., Ohtaekwangia reichenbachii sp. nov. from diverse environment.</title>
        <authorList>
            <person name="Octaviana S."/>
        </authorList>
    </citation>
    <scope>NUCLEOTIDE SEQUENCE [LARGE SCALE GENOMIC DNA]</scope>
    <source>
        <strain evidence="4 5">PWU20</strain>
    </source>
</reference>
<comment type="caution">
    <text evidence="4">The sequence shown here is derived from an EMBL/GenBank/DDBJ whole genome shotgun (WGS) entry which is preliminary data.</text>
</comment>
<dbReference type="InterPro" id="IPR013783">
    <property type="entry name" value="Ig-like_fold"/>
</dbReference>
<sequence>IWTNDIEGEIWVYSPDLKSRERLLRGVIVNDIFQAADNSIWLATYGQGVFCIPSLYVKNFKMPIGLLVTADVVLDKSIENPIIVSPHYTPSILKDNVIQASSLNIPRSLRKKRISAIIRPRGQDYLVATYSFLYRERNGILDSIKCRSFVGALYQSTNGEYWSGERMGLARINKNFNEILYLQEFDKRIVRAISEDFSGNIIAGTDIGLYIADHNGWKVLNKLSGLPDNYVNVIYADTTNQCHWIGTNGGLCKFTSKGEVVAFDNPLTKIRCNSIEADDIGNIWIATSNGLVRYAQGEFDLFNEEDGLPSDIFKLRYDETTGYLYALSLNTLTRIETEKFVKQGLKQRFQIVLKDKLIGATSLRSENKDIQLPFTSKYFTLRYSIPFYKSREGWSAHYRIDNNAWVPLQTLTDATIQDLPYGKSTVEIKITDSNSRLLSEATLKVFNPTPLYRQAWFLVVFSFLVLSMIIWITMLFIQRHARKKEVALLAVKQRMELEHKALRNMLSPHFMNNAINSIQAFVTKNDQRNTLSYLAKFARLMRANLELLENNLVSIEKELHNLDLYLSFEMLRFSGNLTYSIEAEQEIRNGVYKMPSLILQPFVENSIWHGILPKESPGHVLVKVTLNDNNLHIIIDDDGIGLEESKRRKEFSKSEKPSRGIAIIENRFALLNKIKAGHSFTLVDKRTLNVTATGTRVTIILPFYNAG</sequence>